<organism evidence="1 2">
    <name type="scientific">Choristoneura fumiferana</name>
    <name type="common">Spruce budworm moth</name>
    <name type="synonym">Archips fumiferana</name>
    <dbReference type="NCBI Taxonomy" id="7141"/>
    <lineage>
        <taxon>Eukaryota</taxon>
        <taxon>Metazoa</taxon>
        <taxon>Ecdysozoa</taxon>
        <taxon>Arthropoda</taxon>
        <taxon>Hexapoda</taxon>
        <taxon>Insecta</taxon>
        <taxon>Pterygota</taxon>
        <taxon>Neoptera</taxon>
        <taxon>Endopterygota</taxon>
        <taxon>Lepidoptera</taxon>
        <taxon>Glossata</taxon>
        <taxon>Ditrysia</taxon>
        <taxon>Tortricoidea</taxon>
        <taxon>Tortricidae</taxon>
        <taxon>Tortricinae</taxon>
        <taxon>Choristoneura</taxon>
    </lineage>
</organism>
<evidence type="ECO:0000313" key="2">
    <source>
        <dbReference type="Proteomes" id="UP001064048"/>
    </source>
</evidence>
<comment type="caution">
    <text evidence="1">The sequence shown here is derived from an EMBL/GenBank/DDBJ whole genome shotgun (WGS) entry which is preliminary data.</text>
</comment>
<accession>A0ACC0JKT4</accession>
<name>A0ACC0JKT4_CHOFU</name>
<reference evidence="1 2" key="1">
    <citation type="journal article" date="2022" name="Genome Biol. Evol.">
        <title>The Spruce Budworm Genome: Reconstructing the Evolutionary History of Antifreeze Proteins.</title>
        <authorList>
            <person name="Beliveau C."/>
            <person name="Gagne P."/>
            <person name="Picq S."/>
            <person name="Vernygora O."/>
            <person name="Keeling C.I."/>
            <person name="Pinkney K."/>
            <person name="Doucet D."/>
            <person name="Wen F."/>
            <person name="Johnston J.S."/>
            <person name="Maaroufi H."/>
            <person name="Boyle B."/>
            <person name="Laroche J."/>
            <person name="Dewar K."/>
            <person name="Juretic N."/>
            <person name="Blackburn G."/>
            <person name="Nisole A."/>
            <person name="Brunet B."/>
            <person name="Brandao M."/>
            <person name="Lumley L."/>
            <person name="Duan J."/>
            <person name="Quan G."/>
            <person name="Lucarotti C.J."/>
            <person name="Roe A.D."/>
            <person name="Sperling F.A.H."/>
            <person name="Levesque R.C."/>
            <person name="Cusson M."/>
        </authorList>
    </citation>
    <scope>NUCLEOTIDE SEQUENCE [LARGE SCALE GENOMIC DNA]</scope>
    <source>
        <strain evidence="1">Glfc:IPQL:Cfum</strain>
    </source>
</reference>
<protein>
    <submittedName>
        <fullName evidence="1">Uncharacterized protein</fullName>
    </submittedName>
</protein>
<keyword evidence="2" id="KW-1185">Reference proteome</keyword>
<dbReference type="Proteomes" id="UP001064048">
    <property type="component" value="Chromosome 11"/>
</dbReference>
<sequence>MSSGTDATGAGPAGPRPGAMTVLSRLRLCTVQRYRHNFIFSSESRPKAALSDPLVCKRVGCLNEDNRNYRWIMKIDGC</sequence>
<evidence type="ECO:0000313" key="1">
    <source>
        <dbReference type="EMBL" id="KAI8424781.1"/>
    </source>
</evidence>
<dbReference type="EMBL" id="CM046111">
    <property type="protein sequence ID" value="KAI8424781.1"/>
    <property type="molecule type" value="Genomic_DNA"/>
</dbReference>
<proteinExistence type="predicted"/>
<gene>
    <name evidence="1" type="ORF">MSG28_006717</name>
</gene>